<dbReference type="GO" id="GO:0015074">
    <property type="term" value="P:DNA integration"/>
    <property type="evidence" value="ECO:0007669"/>
    <property type="project" value="InterPro"/>
</dbReference>
<dbReference type="OMA" id="RNHEDEH"/>
<dbReference type="HOGENOM" id="CLU_039761_2_2_1"/>
<evidence type="ECO:0000313" key="4">
    <source>
        <dbReference type="EMBL" id="EFP93802.1"/>
    </source>
</evidence>
<protein>
    <recommendedName>
        <fullName evidence="3">Integrase catalytic domain-containing protein</fullName>
    </recommendedName>
</protein>
<dbReference type="SUPFAM" id="SSF53098">
    <property type="entry name" value="Ribonuclease H-like"/>
    <property type="match status" value="1"/>
</dbReference>
<proteinExistence type="predicted"/>
<dbReference type="InterPro" id="IPR012337">
    <property type="entry name" value="RNaseH-like_sf"/>
</dbReference>
<feature type="compositionally biased region" description="Acidic residues" evidence="2">
    <location>
        <begin position="62"/>
        <end position="77"/>
    </location>
</feature>
<feature type="region of interest" description="Disordered" evidence="2">
    <location>
        <begin position="1"/>
        <end position="125"/>
    </location>
</feature>
<feature type="compositionally biased region" description="Low complexity" evidence="2">
    <location>
        <begin position="105"/>
        <end position="121"/>
    </location>
</feature>
<evidence type="ECO:0000256" key="1">
    <source>
        <dbReference type="ARBA" id="ARBA00022884"/>
    </source>
</evidence>
<organism evidence="4 5">
    <name type="scientific">Puccinia graminis f. sp. tritici (strain CRL 75-36-700-3 / race SCCL)</name>
    <name type="common">Black stem rust fungus</name>
    <dbReference type="NCBI Taxonomy" id="418459"/>
    <lineage>
        <taxon>Eukaryota</taxon>
        <taxon>Fungi</taxon>
        <taxon>Dikarya</taxon>
        <taxon>Basidiomycota</taxon>
        <taxon>Pucciniomycotina</taxon>
        <taxon>Pucciniomycetes</taxon>
        <taxon>Pucciniales</taxon>
        <taxon>Pucciniaceae</taxon>
        <taxon>Puccinia</taxon>
    </lineage>
</organism>
<evidence type="ECO:0000256" key="2">
    <source>
        <dbReference type="SAM" id="MobiDB-lite"/>
    </source>
</evidence>
<dbReference type="Pfam" id="PF24764">
    <property type="entry name" value="rva_4"/>
    <property type="match status" value="1"/>
</dbReference>
<dbReference type="GO" id="GO:0005634">
    <property type="term" value="C:nucleus"/>
    <property type="evidence" value="ECO:0007669"/>
    <property type="project" value="UniProtKB-ARBA"/>
</dbReference>
<dbReference type="OrthoDB" id="5392716at2759"/>
<evidence type="ECO:0000259" key="3">
    <source>
        <dbReference type="PROSITE" id="PS50994"/>
    </source>
</evidence>
<dbReference type="GeneID" id="10535271"/>
<dbReference type="STRING" id="418459.E3LB77"/>
<dbReference type="InterPro" id="IPR058913">
    <property type="entry name" value="Integrase_dom_put"/>
</dbReference>
<reference evidence="5" key="2">
    <citation type="journal article" date="2011" name="Proc. Natl. Acad. Sci. U.S.A.">
        <title>Obligate biotrophy features unraveled by the genomic analysis of rust fungi.</title>
        <authorList>
            <person name="Duplessis S."/>
            <person name="Cuomo C.A."/>
            <person name="Lin Y.-C."/>
            <person name="Aerts A."/>
            <person name="Tisserant E."/>
            <person name="Veneault-Fourrey C."/>
            <person name="Joly D.L."/>
            <person name="Hacquard S."/>
            <person name="Amselem J."/>
            <person name="Cantarel B.L."/>
            <person name="Chiu R."/>
            <person name="Coutinho P.M."/>
            <person name="Feau N."/>
            <person name="Field M."/>
            <person name="Frey P."/>
            <person name="Gelhaye E."/>
            <person name="Goldberg J."/>
            <person name="Grabherr M.G."/>
            <person name="Kodira C.D."/>
            <person name="Kohler A."/>
            <person name="Kuees U."/>
            <person name="Lindquist E.A."/>
            <person name="Lucas S.M."/>
            <person name="Mago R."/>
            <person name="Mauceli E."/>
            <person name="Morin E."/>
            <person name="Murat C."/>
            <person name="Pangilinan J.L."/>
            <person name="Park R."/>
            <person name="Pearson M."/>
            <person name="Quesneville H."/>
            <person name="Rouhier N."/>
            <person name="Sakthikumar S."/>
            <person name="Salamov A.A."/>
            <person name="Schmutz J."/>
            <person name="Selles B."/>
            <person name="Shapiro H."/>
            <person name="Tanguay P."/>
            <person name="Tuskan G.A."/>
            <person name="Henrissat B."/>
            <person name="Van de Peer Y."/>
            <person name="Rouze P."/>
            <person name="Ellis J.G."/>
            <person name="Dodds P.N."/>
            <person name="Schein J.E."/>
            <person name="Zhong S."/>
            <person name="Hamelin R.C."/>
            <person name="Grigoriev I.V."/>
            <person name="Szabo L.J."/>
            <person name="Martin F."/>
        </authorList>
    </citation>
    <scope>NUCLEOTIDE SEQUENCE [LARGE SCALE GENOMIC DNA]</scope>
    <source>
        <strain evidence="5">CRL 75-36-700-3 / race SCCL</strain>
    </source>
</reference>
<gene>
    <name evidence="4" type="ORF">PGTG_19813</name>
</gene>
<evidence type="ECO:0000313" key="5">
    <source>
        <dbReference type="Proteomes" id="UP000008783"/>
    </source>
</evidence>
<dbReference type="RefSeq" id="XP_003338221.1">
    <property type="nucleotide sequence ID" value="XM_003338173.1"/>
</dbReference>
<dbReference type="AlphaFoldDB" id="E3LB77"/>
<feature type="domain" description="Integrase catalytic" evidence="3">
    <location>
        <begin position="311"/>
        <end position="503"/>
    </location>
</feature>
<reference key="1">
    <citation type="submission" date="2007-01" db="EMBL/GenBank/DDBJ databases">
        <title>The Genome Sequence of Puccinia graminis f. sp. tritici Strain CRL 75-36-700-3.</title>
        <authorList>
            <consortium name="The Broad Institute Genome Sequencing Platform"/>
            <person name="Birren B."/>
            <person name="Lander E."/>
            <person name="Galagan J."/>
            <person name="Nusbaum C."/>
            <person name="Devon K."/>
            <person name="Cuomo C."/>
            <person name="Jaffe D."/>
            <person name="Butler J."/>
            <person name="Alvarez P."/>
            <person name="Gnerre S."/>
            <person name="Grabherr M."/>
            <person name="Mauceli E."/>
            <person name="Brockman W."/>
            <person name="Young S."/>
            <person name="LaButti K."/>
            <person name="Sykes S."/>
            <person name="DeCaprio D."/>
            <person name="Crawford M."/>
            <person name="Koehrsen M."/>
            <person name="Engels R."/>
            <person name="Montgomery P."/>
            <person name="Pearson M."/>
            <person name="Howarth C."/>
            <person name="Larson L."/>
            <person name="White J."/>
            <person name="Zeng Q."/>
            <person name="Kodira C."/>
            <person name="Yandava C."/>
            <person name="Alvarado L."/>
            <person name="O'Leary S."/>
            <person name="Szabo L."/>
            <person name="Dean R."/>
            <person name="Schein J."/>
        </authorList>
    </citation>
    <scope>NUCLEOTIDE SEQUENCE</scope>
    <source>
        <strain>CRL 75-36-700-3</strain>
    </source>
</reference>
<dbReference type="KEGG" id="pgr:PGTG_19813"/>
<feature type="compositionally biased region" description="Polar residues" evidence="2">
    <location>
        <begin position="26"/>
        <end position="48"/>
    </location>
</feature>
<dbReference type="PROSITE" id="PS50994">
    <property type="entry name" value="INTEGRASE"/>
    <property type="match status" value="1"/>
</dbReference>
<dbReference type="Proteomes" id="UP000008783">
    <property type="component" value="Unassembled WGS sequence"/>
</dbReference>
<dbReference type="VEuPathDB" id="FungiDB:PGTG_19813"/>
<accession>E3LB77</accession>
<keyword evidence="5" id="KW-1185">Reference proteome</keyword>
<dbReference type="PANTHER" id="PTHR46177:SF1">
    <property type="entry name" value="INTEGRASE CATALYTIC DOMAIN-CONTAINING PROTEIN"/>
    <property type="match status" value="1"/>
</dbReference>
<dbReference type="InParanoid" id="E3LB77"/>
<sequence length="628" mass="71320">MSDNSSFDAETSSINNSDEEISSTEVSSNEHASSEQSFNTSRSSHSETQSNQSVEEYSSSSDQDEDDETASDNEESSVTDREEIFTSDNCSENSGPDDPPYSFNSDTQSDSSESDSAPPDTSEQHQKNIVQNLLSTGYKGPHILKILWDEHGIQMSARTLSQKRKEWGLRLCDLEQAPPPTPLSPKIRASLVSSHSKGMNLNEIQAQLANETSVNVSIRTIKRYLKQLNLKLLRNDVTHGKITIQQVHDAIHDARTRRLQSDAGYRRMRMILMREYDIQIPQRLVYDVLREIDPEGMAARLRGVCKRQIYQTNGPNHIWSSDGHDKLKRFGLTIYGFVDAWSRKILGMFVHVTNNDPRHIAVYFLQLASKAGGIPLLLTTDCGTETVKMARCMMELTYTHMEISLEDAAKRMHYTKSTHNQKIESLWSQMMKQHNRAIKHDIQSHIEDGSYDDQDDVQKLLFLFLWVPVLQASVDSWVDTYNNYRKRRDHLTTLPTGVSSEFAYSTPEYFGTTNQLLKMPSSDIDLMLQTDYPNLDLLFAHTPLDFHEVAIEVMGNLGWDFSQINTGNVWFVFHEMLPHVVAQYIPPTDSSSEYDSHLSNESGSHISNVSESYISTSCNHSSSEYETP</sequence>
<feature type="compositionally biased region" description="Low complexity" evidence="2">
    <location>
        <begin position="49"/>
        <end position="61"/>
    </location>
</feature>
<dbReference type="Gene3D" id="3.30.420.10">
    <property type="entry name" value="Ribonuclease H-like superfamily/Ribonuclease H"/>
    <property type="match status" value="1"/>
</dbReference>
<dbReference type="PANTHER" id="PTHR46177">
    <property type="entry name" value="INTEGRASE CATALYTIC DOMAIN-CONTAINING PROTEIN"/>
    <property type="match status" value="1"/>
</dbReference>
<dbReference type="EMBL" id="DS178410">
    <property type="protein sequence ID" value="EFP93802.1"/>
    <property type="molecule type" value="Genomic_DNA"/>
</dbReference>
<name>E3LB77_PUCGT</name>
<dbReference type="InterPro" id="IPR001584">
    <property type="entry name" value="Integrase_cat-core"/>
</dbReference>
<dbReference type="GO" id="GO:0003723">
    <property type="term" value="F:RNA binding"/>
    <property type="evidence" value="ECO:0007669"/>
    <property type="project" value="UniProtKB-KW"/>
</dbReference>
<keyword evidence="1" id="KW-0694">RNA-binding</keyword>
<dbReference type="InterPro" id="IPR036397">
    <property type="entry name" value="RNaseH_sf"/>
</dbReference>